<protein>
    <submittedName>
        <fullName evidence="1">Uncharacterized protein</fullName>
    </submittedName>
</protein>
<sequence>MISYLELENQLHETHHAILDAQIAHLEALLNLLYITNEKEIIGTLQHAVQTFEYQLK</sequence>
<name>M6RFG5_LEPIR</name>
<proteinExistence type="predicted"/>
<comment type="caution">
    <text evidence="1">The sequence shown here is derived from an EMBL/GenBank/DDBJ whole genome shotgun (WGS) entry which is preliminary data.</text>
</comment>
<evidence type="ECO:0000313" key="2">
    <source>
        <dbReference type="Proteomes" id="UP000012092"/>
    </source>
</evidence>
<gene>
    <name evidence="1" type="ORF">LEP1GSC116_3306</name>
</gene>
<organism evidence="1 2">
    <name type="scientific">Leptospira interrogans serovar Icterohaemorrhagiae str. Verdun HP</name>
    <dbReference type="NCBI Taxonomy" id="1049910"/>
    <lineage>
        <taxon>Bacteria</taxon>
        <taxon>Pseudomonadati</taxon>
        <taxon>Spirochaetota</taxon>
        <taxon>Spirochaetia</taxon>
        <taxon>Leptospirales</taxon>
        <taxon>Leptospiraceae</taxon>
        <taxon>Leptospira</taxon>
    </lineage>
</organism>
<dbReference type="AlphaFoldDB" id="M6RFG5"/>
<accession>M6RFG5</accession>
<dbReference type="Proteomes" id="UP000012092">
    <property type="component" value="Unassembled WGS sequence"/>
</dbReference>
<evidence type="ECO:0000313" key="1">
    <source>
        <dbReference type="EMBL" id="EMO04471.1"/>
    </source>
</evidence>
<reference evidence="1 2" key="1">
    <citation type="submission" date="2013-01" db="EMBL/GenBank/DDBJ databases">
        <authorList>
            <person name="Harkins D.M."/>
            <person name="Durkin A.S."/>
            <person name="Brinkac L.M."/>
            <person name="Haft D.H."/>
            <person name="Selengut J.D."/>
            <person name="Sanka R."/>
            <person name="DePew J."/>
            <person name="Purushe J."/>
            <person name="Picardeau M."/>
            <person name="Werts C."/>
            <person name="Goarant C."/>
            <person name="Vinetz J.M."/>
            <person name="Sutton G.G."/>
            <person name="Nierman W.C."/>
            <person name="Fouts D.E."/>
        </authorList>
    </citation>
    <scope>NUCLEOTIDE SEQUENCE [LARGE SCALE GENOMIC DNA]</scope>
    <source>
        <strain evidence="1 2">Verdun HP</strain>
    </source>
</reference>
<dbReference type="EMBL" id="AHNZ02000645">
    <property type="protein sequence ID" value="EMO04471.1"/>
    <property type="molecule type" value="Genomic_DNA"/>
</dbReference>